<proteinExistence type="predicted"/>
<dbReference type="RefSeq" id="XP_025549261.1">
    <property type="nucleotide sequence ID" value="XM_025692907.1"/>
</dbReference>
<feature type="non-terminal residue" evidence="1">
    <location>
        <position position="1"/>
    </location>
</feature>
<reference evidence="1 2" key="1">
    <citation type="submission" date="2018-02" db="EMBL/GenBank/DDBJ databases">
        <title>The genomes of Aspergillus section Nigri reveals drivers in fungal speciation.</title>
        <authorList>
            <consortium name="DOE Joint Genome Institute"/>
            <person name="Vesth T.C."/>
            <person name="Nybo J."/>
            <person name="Theobald S."/>
            <person name="Brandl J."/>
            <person name="Frisvad J.C."/>
            <person name="Nielsen K.F."/>
            <person name="Lyhne E.K."/>
            <person name="Kogle M.E."/>
            <person name="Kuo A."/>
            <person name="Riley R."/>
            <person name="Clum A."/>
            <person name="Nolan M."/>
            <person name="Lipzen A."/>
            <person name="Salamov A."/>
            <person name="Henrissat B."/>
            <person name="Wiebenga A."/>
            <person name="De vries R.P."/>
            <person name="Grigoriev I.V."/>
            <person name="Mortensen U.H."/>
            <person name="Andersen M.R."/>
            <person name="Baker S.E."/>
        </authorList>
    </citation>
    <scope>NUCLEOTIDE SEQUENCE [LARGE SCALE GENOMIC DNA]</scope>
    <source>
        <strain evidence="1 2">CBS 101889</strain>
    </source>
</reference>
<name>A0A395HQL2_ASPHC</name>
<dbReference type="Proteomes" id="UP000248961">
    <property type="component" value="Unassembled WGS sequence"/>
</dbReference>
<accession>A0A395HQL2</accession>
<evidence type="ECO:0000313" key="1">
    <source>
        <dbReference type="EMBL" id="RAL10107.1"/>
    </source>
</evidence>
<keyword evidence="2" id="KW-1185">Reference proteome</keyword>
<dbReference type="GeneID" id="37197196"/>
<dbReference type="EMBL" id="KZ824298">
    <property type="protein sequence ID" value="RAL10107.1"/>
    <property type="molecule type" value="Genomic_DNA"/>
</dbReference>
<dbReference type="VEuPathDB" id="FungiDB:BO97DRAFT_373436"/>
<dbReference type="AlphaFoldDB" id="A0A395HQL2"/>
<sequence length="72" mass="8009">LLSQLSPFSFLYVFPLVLPFSPRPLSSSSSSSCLLCLWALSIIFASCYNYLCPLHCKLHPFYIVSTASPHPV</sequence>
<evidence type="ECO:0000313" key="2">
    <source>
        <dbReference type="Proteomes" id="UP000248961"/>
    </source>
</evidence>
<gene>
    <name evidence="1" type="ORF">BO97DRAFT_373436</name>
</gene>
<protein>
    <submittedName>
        <fullName evidence="1">Uncharacterized protein</fullName>
    </submittedName>
</protein>
<organism evidence="1 2">
    <name type="scientific">Aspergillus homomorphus (strain CBS 101889)</name>
    <dbReference type="NCBI Taxonomy" id="1450537"/>
    <lineage>
        <taxon>Eukaryota</taxon>
        <taxon>Fungi</taxon>
        <taxon>Dikarya</taxon>
        <taxon>Ascomycota</taxon>
        <taxon>Pezizomycotina</taxon>
        <taxon>Eurotiomycetes</taxon>
        <taxon>Eurotiomycetidae</taxon>
        <taxon>Eurotiales</taxon>
        <taxon>Aspergillaceae</taxon>
        <taxon>Aspergillus</taxon>
        <taxon>Aspergillus subgen. Circumdati</taxon>
    </lineage>
</organism>